<evidence type="ECO:0000256" key="1">
    <source>
        <dbReference type="ARBA" id="ARBA00009431"/>
    </source>
</evidence>
<evidence type="ECO:0000313" key="3">
    <source>
        <dbReference type="Proteomes" id="UP001428341"/>
    </source>
</evidence>
<dbReference type="Gene3D" id="3.40.50.1820">
    <property type="entry name" value="alpha/beta hydrolase"/>
    <property type="match status" value="3"/>
</dbReference>
<reference evidence="2 3" key="1">
    <citation type="submission" date="2024-05" db="EMBL/GenBank/DDBJ databases">
        <title>Haplotype-resolved chromosome-level genome assembly of Huyou (Citrus changshanensis).</title>
        <authorList>
            <person name="Miao C."/>
            <person name="Chen W."/>
            <person name="Wu Y."/>
            <person name="Wang L."/>
            <person name="Zhao S."/>
            <person name="Grierson D."/>
            <person name="Xu C."/>
            <person name="Chen K."/>
        </authorList>
    </citation>
    <scope>NUCLEOTIDE SEQUENCE [LARGE SCALE GENOMIC DNA]</scope>
    <source>
        <strain evidence="2">01-14</strain>
        <tissue evidence="2">Leaf</tissue>
    </source>
</reference>
<organism evidence="2 3">
    <name type="scientific">Citrus x changshan-huyou</name>
    <dbReference type="NCBI Taxonomy" id="2935761"/>
    <lineage>
        <taxon>Eukaryota</taxon>
        <taxon>Viridiplantae</taxon>
        <taxon>Streptophyta</taxon>
        <taxon>Embryophyta</taxon>
        <taxon>Tracheophyta</taxon>
        <taxon>Spermatophyta</taxon>
        <taxon>Magnoliopsida</taxon>
        <taxon>eudicotyledons</taxon>
        <taxon>Gunneridae</taxon>
        <taxon>Pentapetalae</taxon>
        <taxon>rosids</taxon>
        <taxon>malvids</taxon>
        <taxon>Sapindales</taxon>
        <taxon>Rutaceae</taxon>
        <taxon>Aurantioideae</taxon>
        <taxon>Citrus</taxon>
    </lineage>
</organism>
<keyword evidence="3" id="KW-1185">Reference proteome</keyword>
<sequence>MKSKEKKKTKFMQIMSSLVLLLRNARDSYINNFNGCANDVGRGGAVVCPVPHVSHVPKNFSYGSSKSRDDEKLRKMLRQATCKRNIGREVGLNLQRQTEVIEATNMRKSYSVGVGKIGRIDEDKPCSFEENLLYPRSKSHAIGNVLHPLQLFILFVALNVVLSSSRQIITTLPGFDGDLPFKLETGYIGVGENDNVQLFYYFIESERSPEDDPLVLWLSGGPGCSGFWALAYQLGPLAFDYENSRENSPKLLLNPYSWTKWLIAHPSFLANPLYIFGDSYSGKVLPIVVQKISDGIDLGDEPRMNLKSAKRNCRGEYTNVDPSNGLCKADLQNITANIYEPQCSLDILRRPVQFIWDRAIIEEDSFDFLYSAVQSAPRHWCRGTVEYWTRCNKSLSYTYDVSSGVDYHRKLTKKGYQVLVYSGDVDMVVPYMATEAWIKSLNLTIETGWQPWLVESQVAGYWYRYKGKNNYHLTFATVKARINHFP</sequence>
<name>A0AAP0LMB8_9ROSI</name>
<dbReference type="GO" id="GO:0016747">
    <property type="term" value="F:acyltransferase activity, transferring groups other than amino-acyl groups"/>
    <property type="evidence" value="ECO:0007669"/>
    <property type="project" value="TreeGrafter"/>
</dbReference>
<comment type="similarity">
    <text evidence="1">Belongs to the peptidase S10 family.</text>
</comment>
<dbReference type="AlphaFoldDB" id="A0AAP0LMB8"/>
<dbReference type="Pfam" id="PF00450">
    <property type="entry name" value="Peptidase_S10"/>
    <property type="match status" value="2"/>
</dbReference>
<dbReference type="InterPro" id="IPR029058">
    <property type="entry name" value="AB_hydrolase_fold"/>
</dbReference>
<dbReference type="EMBL" id="JBCGBO010000025">
    <property type="protein sequence ID" value="KAK9176592.1"/>
    <property type="molecule type" value="Genomic_DNA"/>
</dbReference>
<comment type="caution">
    <text evidence="2">The sequence shown here is derived from an EMBL/GenBank/DDBJ whole genome shotgun (WGS) entry which is preliminary data.</text>
</comment>
<dbReference type="GO" id="GO:0004185">
    <property type="term" value="F:serine-type carboxypeptidase activity"/>
    <property type="evidence" value="ECO:0007669"/>
    <property type="project" value="InterPro"/>
</dbReference>
<dbReference type="InterPro" id="IPR001563">
    <property type="entry name" value="Peptidase_S10"/>
</dbReference>
<gene>
    <name evidence="2" type="ORF">WN944_028609</name>
</gene>
<dbReference type="Proteomes" id="UP001428341">
    <property type="component" value="Unassembled WGS sequence"/>
</dbReference>
<protein>
    <submittedName>
        <fullName evidence="2">Uncharacterized protein</fullName>
    </submittedName>
</protein>
<dbReference type="PANTHER" id="PTHR11802:SF450">
    <property type="entry name" value="SERINE CARBOXYPEPTIDASE-LIKE 7"/>
    <property type="match status" value="1"/>
</dbReference>
<proteinExistence type="inferred from homology"/>
<dbReference type="GO" id="GO:0019748">
    <property type="term" value="P:secondary metabolic process"/>
    <property type="evidence" value="ECO:0007669"/>
    <property type="project" value="TreeGrafter"/>
</dbReference>
<dbReference type="GO" id="GO:0006508">
    <property type="term" value="P:proteolysis"/>
    <property type="evidence" value="ECO:0007669"/>
    <property type="project" value="InterPro"/>
</dbReference>
<dbReference type="PRINTS" id="PR00724">
    <property type="entry name" value="CRBOXYPTASEC"/>
</dbReference>
<dbReference type="PANTHER" id="PTHR11802">
    <property type="entry name" value="SERINE PROTEASE FAMILY S10 SERINE CARBOXYPEPTIDASE"/>
    <property type="match status" value="1"/>
</dbReference>
<accession>A0AAP0LMB8</accession>
<evidence type="ECO:0000313" key="2">
    <source>
        <dbReference type="EMBL" id="KAK9176592.1"/>
    </source>
</evidence>
<dbReference type="SUPFAM" id="SSF53474">
    <property type="entry name" value="alpha/beta-Hydrolases"/>
    <property type="match status" value="1"/>
</dbReference>